<dbReference type="Pfam" id="PF00196">
    <property type="entry name" value="GerE"/>
    <property type="match status" value="1"/>
</dbReference>
<accession>A0A3N0IZF9</accession>
<reference evidence="7" key="3">
    <citation type="journal article" date="2019" name="Microbiol. Resour. Announc.">
        <title>Draft Genome Sequences of Type Strains of Gordonibacter faecihominis, Paraeggerthella hongkongensis, Parvibacter caecicola,Slackia equolifaciens, Slackia faecicanis, and Slackia isoflavoniconvertens.</title>
        <authorList>
            <person name="Danylec N."/>
            <person name="Stoll D.A."/>
            <person name="Dotsch A."/>
            <person name="Huch M."/>
        </authorList>
    </citation>
    <scope>NUCLEOTIDE SEQUENCE</scope>
    <source>
        <strain evidence="7">DSM 16107</strain>
    </source>
</reference>
<evidence type="ECO:0000313" key="9">
    <source>
        <dbReference type="Proteomes" id="UP000270112"/>
    </source>
</evidence>
<evidence type="ECO:0000313" key="6">
    <source>
        <dbReference type="EMBL" id="RDB67970.1"/>
    </source>
</evidence>
<name>A0A3N0IZF9_9ACTN</name>
<protein>
    <recommendedName>
        <fullName evidence="5">HTH luxR-type domain-containing protein</fullName>
    </recommendedName>
</protein>
<dbReference type="SMART" id="SM00421">
    <property type="entry name" value="HTH_LUXR"/>
    <property type="match status" value="1"/>
</dbReference>
<feature type="transmembrane region" description="Helical" evidence="4">
    <location>
        <begin position="362"/>
        <end position="385"/>
    </location>
</feature>
<dbReference type="CDD" id="cd06170">
    <property type="entry name" value="LuxR_C_like"/>
    <property type="match status" value="1"/>
</dbReference>
<dbReference type="Proteomes" id="UP000270112">
    <property type="component" value="Unassembled WGS sequence"/>
</dbReference>
<proteinExistence type="predicted"/>
<evidence type="ECO:0000256" key="4">
    <source>
        <dbReference type="SAM" id="Phobius"/>
    </source>
</evidence>
<keyword evidence="4" id="KW-0472">Membrane</keyword>
<dbReference type="GO" id="GO:0003677">
    <property type="term" value="F:DNA binding"/>
    <property type="evidence" value="ECO:0007669"/>
    <property type="project" value="UniProtKB-KW"/>
</dbReference>
<reference evidence="6 8" key="1">
    <citation type="journal article" date="2018" name="Elife">
        <title>Discovery and characterization of a prevalent human gut bacterial enzyme sufficient for the inactivation of a family of plant toxins.</title>
        <authorList>
            <person name="Koppel N."/>
            <person name="Bisanz J.E."/>
            <person name="Pandelia M.E."/>
            <person name="Turnbaugh P.J."/>
            <person name="Balskus E.P."/>
        </authorList>
    </citation>
    <scope>NUCLEOTIDE SEQUENCE [LARGE SCALE GENOMIC DNA]</scope>
    <source>
        <strain evidence="6 8">DSM 16107</strain>
    </source>
</reference>
<dbReference type="Proteomes" id="UP000253817">
    <property type="component" value="Unassembled WGS sequence"/>
</dbReference>
<dbReference type="EMBL" id="QICC01000026">
    <property type="protein sequence ID" value="RNM41810.1"/>
    <property type="molecule type" value="Genomic_DNA"/>
</dbReference>
<feature type="transmembrane region" description="Helical" evidence="4">
    <location>
        <begin position="159"/>
        <end position="178"/>
    </location>
</feature>
<evidence type="ECO:0000313" key="7">
    <source>
        <dbReference type="EMBL" id="RNM41810.1"/>
    </source>
</evidence>
<dbReference type="PRINTS" id="PR00038">
    <property type="entry name" value="HTHLUXR"/>
</dbReference>
<comment type="caution">
    <text evidence="7">The sequence shown here is derived from an EMBL/GenBank/DDBJ whole genome shotgun (WGS) entry which is preliminary data.</text>
</comment>
<dbReference type="Gene3D" id="1.10.10.10">
    <property type="entry name" value="Winged helix-like DNA-binding domain superfamily/Winged helix DNA-binding domain"/>
    <property type="match status" value="1"/>
</dbReference>
<feature type="domain" description="HTH luxR-type" evidence="5">
    <location>
        <begin position="479"/>
        <end position="544"/>
    </location>
</feature>
<dbReference type="InterPro" id="IPR036388">
    <property type="entry name" value="WH-like_DNA-bd_sf"/>
</dbReference>
<evidence type="ECO:0000259" key="5">
    <source>
        <dbReference type="PROSITE" id="PS50043"/>
    </source>
</evidence>
<keyword evidence="3" id="KW-0804">Transcription</keyword>
<sequence>MTTWTEWGISPFLPSGRRKCTPISSVSATMKAWGWGGIDMHEYLNSCARGVHEADVSTARFERIGDIVGSVAFIAISLPCFLNLTFAESSLHASEPFETFMIAAMIGCVLGSGLSIVLGAVHVLRGRLDAPLVVLATISFVGGYLVPILAQWIDVPLWALYPAGLLSGMGFVPLAIAWSLRIGTNDFRKILLGGAGLCSAAVLVNQLLLHCPPTIASLAYLAMLVACSLVPLRASLKNALAFPLYDEHAVDNVKDGAFVTKASLGDLAPLLAGSTLGLMLFVLLSNSRHFLLIRSLFDILPDNAQQFMSEASFGLLCASVIVAIGCFVKRDKPIMPFVYWVLFPAVAGILIVLDSFPSESFVFLIGATGVFAFSSLLGLFAVAFLLTANRQGEFSPLLILGIPLALVSLAGLAGYAFYYSGFDYLVRGKTLLVLSTLYFVYLLVMPALQLWHARNAAHLEEPGASVPTSEEAMNSRCRKLADQAELSPREYEVLCYLGRGYNSPYIAKTLFISDSTVRSHLKSIYKKTGVSSRMELIDLLEHQA</sequence>
<dbReference type="InterPro" id="IPR000792">
    <property type="entry name" value="Tscrpt_reg_LuxR_C"/>
</dbReference>
<keyword evidence="4" id="KW-0812">Transmembrane</keyword>
<feature type="transmembrane region" description="Helical" evidence="4">
    <location>
        <begin position="267"/>
        <end position="287"/>
    </location>
</feature>
<feature type="transmembrane region" description="Helical" evidence="4">
    <location>
        <begin position="397"/>
        <end position="418"/>
    </location>
</feature>
<feature type="transmembrane region" description="Helical" evidence="4">
    <location>
        <begin position="337"/>
        <end position="356"/>
    </location>
</feature>
<keyword evidence="4" id="KW-1133">Transmembrane helix</keyword>
<dbReference type="PROSITE" id="PS50043">
    <property type="entry name" value="HTH_LUXR_2"/>
    <property type="match status" value="1"/>
</dbReference>
<evidence type="ECO:0000256" key="3">
    <source>
        <dbReference type="ARBA" id="ARBA00023163"/>
    </source>
</evidence>
<feature type="transmembrane region" description="Helical" evidence="4">
    <location>
        <begin position="67"/>
        <end position="87"/>
    </location>
</feature>
<evidence type="ECO:0000256" key="1">
    <source>
        <dbReference type="ARBA" id="ARBA00023015"/>
    </source>
</evidence>
<feature type="transmembrane region" description="Helical" evidence="4">
    <location>
        <begin position="215"/>
        <end position="232"/>
    </location>
</feature>
<dbReference type="EMBL" id="PPTT01000019">
    <property type="protein sequence ID" value="RDB67970.1"/>
    <property type="molecule type" value="Genomic_DNA"/>
</dbReference>
<keyword evidence="2" id="KW-0238">DNA-binding</keyword>
<reference evidence="9" key="2">
    <citation type="submission" date="2018-05" db="EMBL/GenBank/DDBJ databases">
        <title>Genome Sequencing of selected type strains of the family Eggerthellaceae.</title>
        <authorList>
            <person name="Danylec N."/>
            <person name="Stoll D.A."/>
            <person name="Doetsch A."/>
            <person name="Huch M."/>
        </authorList>
    </citation>
    <scope>NUCLEOTIDE SEQUENCE [LARGE SCALE GENOMIC DNA]</scope>
    <source>
        <strain evidence="9">DSM 16107</strain>
    </source>
</reference>
<dbReference type="PANTHER" id="PTHR44688:SF16">
    <property type="entry name" value="DNA-BINDING TRANSCRIPTIONAL ACTIVATOR DEVR_DOSR"/>
    <property type="match status" value="1"/>
</dbReference>
<evidence type="ECO:0000256" key="2">
    <source>
        <dbReference type="ARBA" id="ARBA00023125"/>
    </source>
</evidence>
<feature type="transmembrane region" description="Helical" evidence="4">
    <location>
        <begin position="190"/>
        <end position="209"/>
    </location>
</feature>
<feature type="transmembrane region" description="Helical" evidence="4">
    <location>
        <begin position="307"/>
        <end position="328"/>
    </location>
</feature>
<dbReference type="PROSITE" id="PS00622">
    <property type="entry name" value="HTH_LUXR_1"/>
    <property type="match status" value="1"/>
</dbReference>
<keyword evidence="8" id="KW-1185">Reference proteome</keyword>
<dbReference type="GO" id="GO:0006355">
    <property type="term" value="P:regulation of DNA-templated transcription"/>
    <property type="evidence" value="ECO:0007669"/>
    <property type="project" value="InterPro"/>
</dbReference>
<dbReference type="PANTHER" id="PTHR44688">
    <property type="entry name" value="DNA-BINDING TRANSCRIPTIONAL ACTIVATOR DEVR_DOSR"/>
    <property type="match status" value="1"/>
</dbReference>
<feature type="transmembrane region" description="Helical" evidence="4">
    <location>
        <begin position="430"/>
        <end position="451"/>
    </location>
</feature>
<evidence type="ECO:0000313" key="8">
    <source>
        <dbReference type="Proteomes" id="UP000253817"/>
    </source>
</evidence>
<keyword evidence="1" id="KW-0805">Transcription regulation</keyword>
<feature type="transmembrane region" description="Helical" evidence="4">
    <location>
        <begin position="99"/>
        <end position="120"/>
    </location>
</feature>
<organism evidence="7 9">
    <name type="scientific">Eggerthella sinensis</name>
    <dbReference type="NCBI Taxonomy" id="242230"/>
    <lineage>
        <taxon>Bacteria</taxon>
        <taxon>Bacillati</taxon>
        <taxon>Actinomycetota</taxon>
        <taxon>Coriobacteriia</taxon>
        <taxon>Eggerthellales</taxon>
        <taxon>Eggerthellaceae</taxon>
        <taxon>Eggerthella</taxon>
    </lineage>
</organism>
<feature type="transmembrane region" description="Helical" evidence="4">
    <location>
        <begin position="132"/>
        <end position="153"/>
    </location>
</feature>
<gene>
    <name evidence="6" type="ORF">C1876_11130</name>
    <name evidence="7" type="ORF">DMP09_07970</name>
</gene>
<dbReference type="AlphaFoldDB" id="A0A3N0IZF9"/>
<dbReference type="InterPro" id="IPR016032">
    <property type="entry name" value="Sig_transdc_resp-reg_C-effctor"/>
</dbReference>
<dbReference type="SUPFAM" id="SSF46894">
    <property type="entry name" value="C-terminal effector domain of the bipartite response regulators"/>
    <property type="match status" value="1"/>
</dbReference>